<dbReference type="InterPro" id="IPR003100">
    <property type="entry name" value="PAZ_dom"/>
</dbReference>
<feature type="compositionally biased region" description="Low complexity" evidence="12">
    <location>
        <begin position="49"/>
        <end position="62"/>
    </location>
</feature>
<dbReference type="GO" id="GO:0034584">
    <property type="term" value="F:piRNA binding"/>
    <property type="evidence" value="ECO:0007669"/>
    <property type="project" value="UniProtKB-ARBA"/>
</dbReference>
<reference evidence="15 16" key="1">
    <citation type="submission" date="2020-11" db="EMBL/GenBank/DDBJ databases">
        <authorList>
            <person name="Wallbank WR R."/>
            <person name="Pardo Diaz C."/>
            <person name="Kozak K."/>
            <person name="Martin S."/>
            <person name="Jiggins C."/>
            <person name="Moest M."/>
            <person name="Warren A I."/>
            <person name="Generalovic N T."/>
            <person name="Byers J.R.P. K."/>
            <person name="Montejo-Kovacevich G."/>
            <person name="Yen C E."/>
        </authorList>
    </citation>
    <scope>NUCLEOTIDE SEQUENCE [LARGE SCALE GENOMIC DNA]</scope>
</reference>
<keyword evidence="16" id="KW-1185">Reference proteome</keyword>
<dbReference type="GO" id="GO:0009994">
    <property type="term" value="P:oocyte differentiation"/>
    <property type="evidence" value="ECO:0007669"/>
    <property type="project" value="UniProtKB-ARBA"/>
</dbReference>
<proteinExistence type="inferred from homology"/>
<dbReference type="FunFam" id="2.170.260.10:FF:000003">
    <property type="entry name" value="Piwi-like RNA-mediated gene silencing 2"/>
    <property type="match status" value="1"/>
</dbReference>
<dbReference type="Proteomes" id="UP000594454">
    <property type="component" value="Chromosome 1"/>
</dbReference>
<evidence type="ECO:0000256" key="12">
    <source>
        <dbReference type="SAM" id="MobiDB-lite"/>
    </source>
</evidence>
<dbReference type="CDD" id="cd04658">
    <property type="entry name" value="Piwi_piwi-like_Euk"/>
    <property type="match status" value="1"/>
</dbReference>
<evidence type="ECO:0000256" key="10">
    <source>
        <dbReference type="ARBA" id="ARBA00023158"/>
    </source>
</evidence>
<dbReference type="InterPro" id="IPR036397">
    <property type="entry name" value="RNaseH_sf"/>
</dbReference>
<comment type="subcellular location">
    <subcellularLocation>
        <location evidence="1">Cytoplasm</location>
        <location evidence="1">Cytoplasmic ribonucleoprotein granule</location>
    </subcellularLocation>
    <subcellularLocation>
        <location evidence="2">Cytoplasm</location>
        <location evidence="2">Perinuclear region</location>
    </subcellularLocation>
</comment>
<dbReference type="OrthoDB" id="445936at2759"/>
<keyword evidence="7" id="KW-0378">Hydrolase</keyword>
<evidence type="ECO:0000256" key="3">
    <source>
        <dbReference type="ARBA" id="ARBA00022473"/>
    </source>
</evidence>
<evidence type="ECO:0000256" key="6">
    <source>
        <dbReference type="ARBA" id="ARBA00022782"/>
    </source>
</evidence>
<keyword evidence="6" id="KW-0221">Differentiation</keyword>
<evidence type="ECO:0000256" key="9">
    <source>
        <dbReference type="ARBA" id="ARBA00022943"/>
    </source>
</evidence>
<dbReference type="EMBL" id="LR899009">
    <property type="protein sequence ID" value="CAD7079115.1"/>
    <property type="molecule type" value="Genomic_DNA"/>
</dbReference>
<dbReference type="GO" id="GO:0031507">
    <property type="term" value="P:heterochromatin formation"/>
    <property type="evidence" value="ECO:0007669"/>
    <property type="project" value="UniProtKB-ARBA"/>
</dbReference>
<evidence type="ECO:0008006" key="17">
    <source>
        <dbReference type="Google" id="ProtNLM"/>
    </source>
</evidence>
<gene>
    <name evidence="15" type="ORF">HERILL_LOCUS2348</name>
</gene>
<dbReference type="PANTHER" id="PTHR22891">
    <property type="entry name" value="EUKARYOTIC TRANSLATION INITIATION FACTOR 2C"/>
    <property type="match status" value="1"/>
</dbReference>
<dbReference type="GO" id="GO:0007279">
    <property type="term" value="P:pole cell formation"/>
    <property type="evidence" value="ECO:0007669"/>
    <property type="project" value="UniProtKB-ARBA"/>
</dbReference>
<dbReference type="Gene3D" id="2.170.260.10">
    <property type="entry name" value="paz domain"/>
    <property type="match status" value="1"/>
</dbReference>
<keyword evidence="9" id="KW-0896">Oogenesis</keyword>
<dbReference type="Pfam" id="PF02170">
    <property type="entry name" value="PAZ"/>
    <property type="match status" value="1"/>
</dbReference>
<dbReference type="AlphaFoldDB" id="A0A7R8UE47"/>
<evidence type="ECO:0000256" key="11">
    <source>
        <dbReference type="ARBA" id="ARBA00038291"/>
    </source>
</evidence>
<keyword evidence="10" id="KW-0943">RNA-mediated gene silencing</keyword>
<evidence type="ECO:0000256" key="4">
    <source>
        <dbReference type="ARBA" id="ARBA00022481"/>
    </source>
</evidence>
<dbReference type="FunFam" id="3.30.420.10:FF:000014">
    <property type="entry name" value="Piwi-like RNA-mediated gene silencing 1"/>
    <property type="match status" value="1"/>
</dbReference>
<dbReference type="PROSITE" id="PS50822">
    <property type="entry name" value="PIWI"/>
    <property type="match status" value="1"/>
</dbReference>
<keyword evidence="3" id="KW-0217">Developmental protein</keyword>
<evidence type="ECO:0000256" key="2">
    <source>
        <dbReference type="ARBA" id="ARBA00004556"/>
    </source>
</evidence>
<feature type="domain" description="PAZ" evidence="13">
    <location>
        <begin position="319"/>
        <end position="429"/>
    </location>
</feature>
<dbReference type="GO" id="GO:0016891">
    <property type="term" value="F:RNA endonuclease activity producing 5'-phosphomonoesters, hydrolytic mechanism"/>
    <property type="evidence" value="ECO:0007669"/>
    <property type="project" value="UniProtKB-ARBA"/>
</dbReference>
<evidence type="ECO:0000259" key="14">
    <source>
        <dbReference type="PROSITE" id="PS50822"/>
    </source>
</evidence>
<dbReference type="GO" id="GO:0043186">
    <property type="term" value="C:P granule"/>
    <property type="evidence" value="ECO:0007669"/>
    <property type="project" value="UniProtKB-ARBA"/>
</dbReference>
<dbReference type="Pfam" id="PF02171">
    <property type="entry name" value="Piwi"/>
    <property type="match status" value="1"/>
</dbReference>
<sequence>MDGNRQGARGRGRASTQNIRPGGRRPGETRQQGDRGQQPGLVPAPQPAQPAWGQPPQARGAPSTISGHVSGPPSVAGMSSGTTGPRPSVPPAGAGRATLHRDTKNMPSTSATAAVIGGGDASRGAVRGNRVIRDIVVTRPTAVTNKRGSTGRRVNLAANYFRLVKAPKWNILQYRVDFSPDIELLHVRRALIREHREKIGGYIFDGTVLFVTRKLPNDVMEFVSKNRNDEAILITVRFVGVITMYDGQAVQVLNLILRRAMEGLNLQLVGRNFFDAVAKIDLRDYRIELWPGYTTSIRQHEQDILLCVEIAHKVMRTERIYDILQKCVQETRDYQEMFKKEVMGMIVLTDYNNKTYRIDDVCFDQSPSTKFPLRDGSEISFVDYYSRKYNIRIRDQHQPLLASQSTDRSRRAGQDAVILLIPELCRATGLSDEMRSRFELMRAMADHTRLAPAMRIERLKAFNQRLYNTPASIDVLGSWDMTLDKNLVELPGRILKQENIVFGNAKRVPAGEEADWTREFRNNSMFLSVALRKWCVVVPQRSTREAREFIRCIRQAAQGMRMEMEEPQVIELHDDRNATYIHAIEQCCGSTDPQLVMCVVPNNNAERYGSIKKKTTLDRAIPTQVVVFRTIAPKRGSTRGLMSIATKVVIQMNCKLMGAPWNIELPLSGLMTIGFDVCHSARDTSKSYGGIVATMDLKSSARFYSAVSVHTKGNELCTEISINVVKALQEYRRLHGTLPARIILYRDGVGEGQFHQVAKIESEMIRNRLNEIYANAQVAEGPRFAFVIVSKRINTRYFLDRGNPPPGTVVDDVITLPERYDFFLVSQSVRQGTVTPTHYSIVDDNIGLDPDKMQILTYKMTHLYYNWSGTTRVPAVCQYAHKLAFLVAQSINQPPSNLLEKQLYFL</sequence>
<protein>
    <recommendedName>
        <fullName evidence="17">Piwi</fullName>
    </recommendedName>
</protein>
<keyword evidence="4" id="KW-0488">Methylation</keyword>
<dbReference type="Gene3D" id="3.40.50.2300">
    <property type="match status" value="1"/>
</dbReference>
<keyword evidence="8" id="KW-0694">RNA-binding</keyword>
<dbReference type="FunCoup" id="A0A7R8UE47">
    <property type="interactions" value="17"/>
</dbReference>
<evidence type="ECO:0000313" key="15">
    <source>
        <dbReference type="EMBL" id="CAD7079115.1"/>
    </source>
</evidence>
<dbReference type="Pfam" id="PF08699">
    <property type="entry name" value="ArgoL1"/>
    <property type="match status" value="1"/>
</dbReference>
<evidence type="ECO:0000256" key="7">
    <source>
        <dbReference type="ARBA" id="ARBA00022801"/>
    </source>
</evidence>
<dbReference type="InterPro" id="IPR012337">
    <property type="entry name" value="RNaseH-like_sf"/>
</dbReference>
<evidence type="ECO:0000259" key="13">
    <source>
        <dbReference type="PROSITE" id="PS50821"/>
    </source>
</evidence>
<dbReference type="InterPro" id="IPR036085">
    <property type="entry name" value="PAZ_dom_sf"/>
</dbReference>
<feature type="region of interest" description="Disordered" evidence="12">
    <location>
        <begin position="1"/>
        <end position="123"/>
    </location>
</feature>
<evidence type="ECO:0000256" key="1">
    <source>
        <dbReference type="ARBA" id="ARBA00004331"/>
    </source>
</evidence>
<comment type="similarity">
    <text evidence="11">Belongs to the argonaute family. Piwi subfamily.</text>
</comment>
<dbReference type="CDD" id="cd02845">
    <property type="entry name" value="PAZ_piwi_like"/>
    <property type="match status" value="1"/>
</dbReference>
<feature type="domain" description="Piwi" evidence="14">
    <location>
        <begin position="595"/>
        <end position="892"/>
    </location>
</feature>
<dbReference type="FunFam" id="3.40.50.2300:FF:000404">
    <property type="entry name" value="Argonaut-like protein"/>
    <property type="match status" value="1"/>
</dbReference>
<dbReference type="Gene3D" id="3.30.420.10">
    <property type="entry name" value="Ribonuclease H-like superfamily/Ribonuclease H"/>
    <property type="match status" value="1"/>
</dbReference>
<dbReference type="GO" id="GO:0141009">
    <property type="term" value="P:transposable element silencing by piRNA-mediated mRNA destabilization"/>
    <property type="evidence" value="ECO:0007669"/>
    <property type="project" value="UniProtKB-ARBA"/>
</dbReference>
<dbReference type="Pfam" id="PF23278">
    <property type="entry name" value="Piwi_N"/>
    <property type="match status" value="1"/>
</dbReference>
<evidence type="ECO:0000256" key="5">
    <source>
        <dbReference type="ARBA" id="ARBA00022490"/>
    </source>
</evidence>
<dbReference type="OMA" id="WSGTCRV"/>
<dbReference type="PROSITE" id="PS50821">
    <property type="entry name" value="PAZ"/>
    <property type="match status" value="1"/>
</dbReference>
<dbReference type="GO" id="GO:0048471">
    <property type="term" value="C:perinuclear region of cytoplasm"/>
    <property type="evidence" value="ECO:0007669"/>
    <property type="project" value="UniProtKB-SubCell"/>
</dbReference>
<dbReference type="InParanoid" id="A0A7R8UE47"/>
<dbReference type="GO" id="GO:0140965">
    <property type="term" value="P:secondary piRNA processing"/>
    <property type="evidence" value="ECO:0007669"/>
    <property type="project" value="UniProtKB-ARBA"/>
</dbReference>
<evidence type="ECO:0000256" key="8">
    <source>
        <dbReference type="ARBA" id="ARBA00022884"/>
    </source>
</evidence>
<name>A0A7R8UE47_HERIL</name>
<dbReference type="SMART" id="SM01163">
    <property type="entry name" value="DUF1785"/>
    <property type="match status" value="1"/>
</dbReference>
<dbReference type="InterPro" id="IPR003165">
    <property type="entry name" value="Piwi"/>
</dbReference>
<organism evidence="15 16">
    <name type="scientific">Hermetia illucens</name>
    <name type="common">Black soldier fly</name>
    <dbReference type="NCBI Taxonomy" id="343691"/>
    <lineage>
        <taxon>Eukaryota</taxon>
        <taxon>Metazoa</taxon>
        <taxon>Ecdysozoa</taxon>
        <taxon>Arthropoda</taxon>
        <taxon>Hexapoda</taxon>
        <taxon>Insecta</taxon>
        <taxon>Pterygota</taxon>
        <taxon>Neoptera</taxon>
        <taxon>Endopterygota</taxon>
        <taxon>Diptera</taxon>
        <taxon>Brachycera</taxon>
        <taxon>Stratiomyomorpha</taxon>
        <taxon>Stratiomyidae</taxon>
        <taxon>Hermetiinae</taxon>
        <taxon>Hermetia</taxon>
    </lineage>
</organism>
<dbReference type="SUPFAM" id="SSF53098">
    <property type="entry name" value="Ribonuclease H-like"/>
    <property type="match status" value="1"/>
</dbReference>
<evidence type="ECO:0000313" key="16">
    <source>
        <dbReference type="Proteomes" id="UP000594454"/>
    </source>
</evidence>
<dbReference type="SMART" id="SM00950">
    <property type="entry name" value="Piwi"/>
    <property type="match status" value="1"/>
</dbReference>
<dbReference type="SUPFAM" id="SSF101690">
    <property type="entry name" value="PAZ domain"/>
    <property type="match status" value="1"/>
</dbReference>
<keyword evidence="5" id="KW-0963">Cytoplasm</keyword>
<accession>A0A7R8UE47</accession>
<dbReference type="SMART" id="SM00949">
    <property type="entry name" value="PAZ"/>
    <property type="match status" value="1"/>
</dbReference>
<dbReference type="InterPro" id="IPR014811">
    <property type="entry name" value="ArgoL1"/>
</dbReference>